<organism evidence="1 2">
    <name type="scientific">Clostridium butyricum</name>
    <dbReference type="NCBI Taxonomy" id="1492"/>
    <lineage>
        <taxon>Bacteria</taxon>
        <taxon>Bacillati</taxon>
        <taxon>Bacillota</taxon>
        <taxon>Clostridia</taxon>
        <taxon>Eubacteriales</taxon>
        <taxon>Clostridiaceae</taxon>
        <taxon>Clostridium</taxon>
    </lineage>
</organism>
<dbReference type="Proteomes" id="UP000474042">
    <property type="component" value="Unassembled WGS sequence"/>
</dbReference>
<dbReference type="Pfam" id="PF11535">
    <property type="entry name" value="Calci_bind_CcbP"/>
    <property type="match status" value="1"/>
</dbReference>
<reference evidence="1 2" key="1">
    <citation type="submission" date="2020-01" db="EMBL/GenBank/DDBJ databases">
        <title>Genome sequence of a 1,3-propanediol producer, Clostridium butyricum S3.</title>
        <authorList>
            <person name="Zhou J."/>
        </authorList>
    </citation>
    <scope>NUCLEOTIDE SEQUENCE [LARGE SCALE GENOMIC DNA]</scope>
    <source>
        <strain evidence="1 2">S3</strain>
    </source>
</reference>
<dbReference type="AlphaFoldDB" id="A0A6L9EQY3"/>
<name>A0A6L9EQY3_CLOBU</name>
<comment type="caution">
    <text evidence="1">The sequence shown here is derived from an EMBL/GenBank/DDBJ whole genome shotgun (WGS) entry which is preliminary data.</text>
</comment>
<evidence type="ECO:0000313" key="2">
    <source>
        <dbReference type="Proteomes" id="UP000474042"/>
    </source>
</evidence>
<protein>
    <recommendedName>
        <fullName evidence="3">Calcium-binding protein</fullName>
    </recommendedName>
</protein>
<gene>
    <name evidence="1" type="ORF">GND98_014395</name>
</gene>
<dbReference type="EMBL" id="WOFV02000052">
    <property type="protein sequence ID" value="NAS19028.1"/>
    <property type="molecule type" value="Genomic_DNA"/>
</dbReference>
<evidence type="ECO:0008006" key="3">
    <source>
        <dbReference type="Google" id="ProtNLM"/>
    </source>
</evidence>
<proteinExistence type="predicted"/>
<accession>A0A6L9EQY3</accession>
<dbReference type="InterPro" id="IPR020994">
    <property type="entry name" value="Uncharacterised_Ca-bd_CcbP"/>
</dbReference>
<sequence length="115" mass="13694">MEWEINSNQDRRIYYVIKDVQEDDYMGAVEAWEKYLMKNLKFPFEAIVAESEVYYPIEYGDKLKVIGIDMIDDLYGVIVNIKKGRHSCCIELCQLETEGENRQVLDDYNTWFCNK</sequence>
<evidence type="ECO:0000313" key="1">
    <source>
        <dbReference type="EMBL" id="NAS19028.1"/>
    </source>
</evidence>